<dbReference type="Proteomes" id="UP000245771">
    <property type="component" value="Unassembled WGS sequence"/>
</dbReference>
<keyword evidence="2" id="KW-0812">Transmembrane</keyword>
<evidence type="ECO:0000313" key="3">
    <source>
        <dbReference type="EMBL" id="PWN37621.1"/>
    </source>
</evidence>
<evidence type="ECO:0000313" key="4">
    <source>
        <dbReference type="Proteomes" id="UP000245771"/>
    </source>
</evidence>
<feature type="transmembrane region" description="Helical" evidence="2">
    <location>
        <begin position="12"/>
        <end position="30"/>
    </location>
</feature>
<dbReference type="InParanoid" id="A0A316VND7"/>
<keyword evidence="2" id="KW-0472">Membrane</keyword>
<evidence type="ECO:0000256" key="2">
    <source>
        <dbReference type="SAM" id="Phobius"/>
    </source>
</evidence>
<dbReference type="RefSeq" id="XP_025357923.1">
    <property type="nucleotide sequence ID" value="XM_025497566.1"/>
</dbReference>
<accession>A0A316VND7</accession>
<organism evidence="3 4">
    <name type="scientific">Meira miltonrushii</name>
    <dbReference type="NCBI Taxonomy" id="1280837"/>
    <lineage>
        <taxon>Eukaryota</taxon>
        <taxon>Fungi</taxon>
        <taxon>Dikarya</taxon>
        <taxon>Basidiomycota</taxon>
        <taxon>Ustilaginomycotina</taxon>
        <taxon>Exobasidiomycetes</taxon>
        <taxon>Exobasidiales</taxon>
        <taxon>Brachybasidiaceae</taxon>
        <taxon>Meira</taxon>
    </lineage>
</organism>
<evidence type="ECO:0000256" key="1">
    <source>
        <dbReference type="SAM" id="MobiDB-lite"/>
    </source>
</evidence>
<keyword evidence="4" id="KW-1185">Reference proteome</keyword>
<protein>
    <submittedName>
        <fullName evidence="3">Uncharacterized protein</fullName>
    </submittedName>
</protein>
<name>A0A316VND7_9BASI</name>
<reference evidence="3 4" key="1">
    <citation type="journal article" date="2018" name="Mol. Biol. Evol.">
        <title>Broad Genomic Sampling Reveals a Smut Pathogenic Ancestry of the Fungal Clade Ustilaginomycotina.</title>
        <authorList>
            <person name="Kijpornyongpan T."/>
            <person name="Mondo S.J."/>
            <person name="Barry K."/>
            <person name="Sandor L."/>
            <person name="Lee J."/>
            <person name="Lipzen A."/>
            <person name="Pangilinan J."/>
            <person name="LaButti K."/>
            <person name="Hainaut M."/>
            <person name="Henrissat B."/>
            <person name="Grigoriev I.V."/>
            <person name="Spatafora J.W."/>
            <person name="Aime M.C."/>
        </authorList>
    </citation>
    <scope>NUCLEOTIDE SEQUENCE [LARGE SCALE GENOMIC DNA]</scope>
    <source>
        <strain evidence="3 4">MCA 3882</strain>
    </source>
</reference>
<sequence>MNIESKFHTIPYFFVLLQFICAFLVNSASLRNSFIRRSGIESNGYDFKFLEKQLMYDSDDSNIHSSQQLQRHIDSYQSIIDSHIKAGQTTAPKDSTEGAILALRVPQQKKVKKSTSRDMKRNREWRDENRDRINAGRRKMYGDSASAAGRKYAPQGKRVKNSTQMKPKIKPIPKEPGYYTEAKRQERRMKKTMKKGMTMEMAREEAIMHLKSLKLKRVGKL</sequence>
<feature type="compositionally biased region" description="Basic residues" evidence="1">
    <location>
        <begin position="185"/>
        <end position="194"/>
    </location>
</feature>
<keyword evidence="2" id="KW-1133">Transmembrane helix</keyword>
<proteinExistence type="predicted"/>
<gene>
    <name evidence="3" type="ORF">FA14DRAFT_152989</name>
</gene>
<dbReference type="GeneID" id="37019347"/>
<dbReference type="AlphaFoldDB" id="A0A316VND7"/>
<dbReference type="EMBL" id="KZ819602">
    <property type="protein sequence ID" value="PWN37621.1"/>
    <property type="molecule type" value="Genomic_DNA"/>
</dbReference>
<feature type="region of interest" description="Disordered" evidence="1">
    <location>
        <begin position="140"/>
        <end position="195"/>
    </location>
</feature>